<evidence type="ECO:0000313" key="8">
    <source>
        <dbReference type="EMBL" id="CAE7116164.1"/>
    </source>
</evidence>
<feature type="region of interest" description="Disordered" evidence="6">
    <location>
        <begin position="423"/>
        <end position="492"/>
    </location>
</feature>
<feature type="compositionally biased region" description="Low complexity" evidence="6">
    <location>
        <begin position="103"/>
        <end position="116"/>
    </location>
</feature>
<feature type="region of interest" description="Disordered" evidence="6">
    <location>
        <begin position="175"/>
        <end position="208"/>
    </location>
</feature>
<dbReference type="AlphaFoldDB" id="A0A8H3DZS3"/>
<gene>
    <name evidence="8" type="ORF">RDB_LOCUS52543</name>
</gene>
<feature type="compositionally biased region" description="Basic and acidic residues" evidence="6">
    <location>
        <begin position="443"/>
        <end position="457"/>
    </location>
</feature>
<dbReference type="PANTHER" id="PTHR14003">
    <property type="entry name" value="TRANSCRIPTIONAL REPRESSOR PROTEIN YY"/>
    <property type="match status" value="1"/>
</dbReference>
<feature type="region of interest" description="Disordered" evidence="6">
    <location>
        <begin position="690"/>
        <end position="713"/>
    </location>
</feature>
<comment type="caution">
    <text evidence="8">The sequence shown here is derived from an EMBL/GenBank/DDBJ whole genome shotgun (WGS) entry which is preliminary data.</text>
</comment>
<evidence type="ECO:0000256" key="1">
    <source>
        <dbReference type="ARBA" id="ARBA00022723"/>
    </source>
</evidence>
<feature type="region of interest" description="Disordered" evidence="6">
    <location>
        <begin position="526"/>
        <end position="591"/>
    </location>
</feature>
<evidence type="ECO:0000256" key="5">
    <source>
        <dbReference type="PROSITE-ProRule" id="PRU00042"/>
    </source>
</evidence>
<dbReference type="InterPro" id="IPR036236">
    <property type="entry name" value="Znf_C2H2_sf"/>
</dbReference>
<dbReference type="GO" id="GO:0000785">
    <property type="term" value="C:chromatin"/>
    <property type="evidence" value="ECO:0007669"/>
    <property type="project" value="TreeGrafter"/>
</dbReference>
<keyword evidence="1" id="KW-0479">Metal-binding</keyword>
<dbReference type="PANTHER" id="PTHR14003:SF19">
    <property type="entry name" value="YY2 TRANSCRIPTION FACTOR"/>
    <property type="match status" value="1"/>
</dbReference>
<dbReference type="GO" id="GO:0000978">
    <property type="term" value="F:RNA polymerase II cis-regulatory region sequence-specific DNA binding"/>
    <property type="evidence" value="ECO:0007669"/>
    <property type="project" value="TreeGrafter"/>
</dbReference>
<feature type="domain" description="C2H2-type" evidence="7">
    <location>
        <begin position="624"/>
        <end position="653"/>
    </location>
</feature>
<evidence type="ECO:0000259" key="7">
    <source>
        <dbReference type="PROSITE" id="PS50157"/>
    </source>
</evidence>
<dbReference type="Pfam" id="PF00096">
    <property type="entry name" value="zf-C2H2"/>
    <property type="match status" value="2"/>
</dbReference>
<accession>A0A8H3DZS3</accession>
<feature type="compositionally biased region" description="Polar residues" evidence="6">
    <location>
        <begin position="695"/>
        <end position="704"/>
    </location>
</feature>
<evidence type="ECO:0000256" key="6">
    <source>
        <dbReference type="SAM" id="MobiDB-lite"/>
    </source>
</evidence>
<dbReference type="Proteomes" id="UP000663827">
    <property type="component" value="Unassembled WGS sequence"/>
</dbReference>
<keyword evidence="4" id="KW-0862">Zinc</keyword>
<feature type="compositionally biased region" description="Basic residues" evidence="6">
    <location>
        <begin position="658"/>
        <end position="673"/>
    </location>
</feature>
<protein>
    <recommendedName>
        <fullName evidence="7">C2H2-type domain-containing protein</fullName>
    </recommendedName>
</protein>
<evidence type="ECO:0000256" key="4">
    <source>
        <dbReference type="ARBA" id="ARBA00022833"/>
    </source>
</evidence>
<dbReference type="GO" id="GO:0005667">
    <property type="term" value="C:transcription regulator complex"/>
    <property type="evidence" value="ECO:0007669"/>
    <property type="project" value="TreeGrafter"/>
</dbReference>
<feature type="region of interest" description="Disordered" evidence="6">
    <location>
        <begin position="60"/>
        <end position="79"/>
    </location>
</feature>
<organism evidence="8 9">
    <name type="scientific">Rhizoctonia solani</name>
    <dbReference type="NCBI Taxonomy" id="456999"/>
    <lineage>
        <taxon>Eukaryota</taxon>
        <taxon>Fungi</taxon>
        <taxon>Dikarya</taxon>
        <taxon>Basidiomycota</taxon>
        <taxon>Agaricomycotina</taxon>
        <taxon>Agaricomycetes</taxon>
        <taxon>Cantharellales</taxon>
        <taxon>Ceratobasidiaceae</taxon>
        <taxon>Rhizoctonia</taxon>
    </lineage>
</organism>
<dbReference type="GO" id="GO:0008270">
    <property type="term" value="F:zinc ion binding"/>
    <property type="evidence" value="ECO:0007669"/>
    <property type="project" value="UniProtKB-KW"/>
</dbReference>
<feature type="compositionally biased region" description="Polar residues" evidence="6">
    <location>
        <begin position="331"/>
        <end position="340"/>
    </location>
</feature>
<reference evidence="8" key="1">
    <citation type="submission" date="2021-01" db="EMBL/GenBank/DDBJ databases">
        <authorList>
            <person name="Kaushik A."/>
        </authorList>
    </citation>
    <scope>NUCLEOTIDE SEQUENCE</scope>
    <source>
        <strain evidence="8">AG5</strain>
    </source>
</reference>
<dbReference type="GO" id="GO:0000981">
    <property type="term" value="F:DNA-binding transcription factor activity, RNA polymerase II-specific"/>
    <property type="evidence" value="ECO:0007669"/>
    <property type="project" value="TreeGrafter"/>
</dbReference>
<dbReference type="InterPro" id="IPR013087">
    <property type="entry name" value="Znf_C2H2_type"/>
</dbReference>
<feature type="compositionally biased region" description="Low complexity" evidence="6">
    <location>
        <begin position="550"/>
        <end position="565"/>
    </location>
</feature>
<evidence type="ECO:0000256" key="2">
    <source>
        <dbReference type="ARBA" id="ARBA00022737"/>
    </source>
</evidence>
<keyword evidence="3 5" id="KW-0863">Zinc-finger</keyword>
<feature type="compositionally biased region" description="Basic and acidic residues" evidence="6">
    <location>
        <begin position="185"/>
        <end position="198"/>
    </location>
</feature>
<name>A0A8H3DZS3_9AGAM</name>
<dbReference type="GO" id="GO:0031519">
    <property type="term" value="C:PcG protein complex"/>
    <property type="evidence" value="ECO:0007669"/>
    <property type="project" value="TreeGrafter"/>
</dbReference>
<dbReference type="SUPFAM" id="SSF57667">
    <property type="entry name" value="beta-beta-alpha zinc fingers"/>
    <property type="match status" value="1"/>
</dbReference>
<feature type="region of interest" description="Disordered" evidence="6">
    <location>
        <begin position="305"/>
        <end position="349"/>
    </location>
</feature>
<dbReference type="SMART" id="SM00355">
    <property type="entry name" value="ZnF_C2H2"/>
    <property type="match status" value="2"/>
</dbReference>
<dbReference type="Gene3D" id="3.30.160.60">
    <property type="entry name" value="Classic Zinc Finger"/>
    <property type="match status" value="2"/>
</dbReference>
<feature type="domain" description="C2H2-type" evidence="7">
    <location>
        <begin position="596"/>
        <end position="623"/>
    </location>
</feature>
<feature type="region of interest" description="Disordered" evidence="6">
    <location>
        <begin position="92"/>
        <end position="120"/>
    </location>
</feature>
<evidence type="ECO:0000256" key="3">
    <source>
        <dbReference type="ARBA" id="ARBA00022771"/>
    </source>
</evidence>
<dbReference type="FunFam" id="3.30.160.60:FF:000100">
    <property type="entry name" value="Zinc finger 45-like"/>
    <property type="match status" value="1"/>
</dbReference>
<feature type="region of interest" description="Disordered" evidence="6">
    <location>
        <begin position="644"/>
        <end position="673"/>
    </location>
</feature>
<dbReference type="PROSITE" id="PS50157">
    <property type="entry name" value="ZINC_FINGER_C2H2_2"/>
    <property type="match status" value="2"/>
</dbReference>
<sequence length="800" mass="88151">MPSPYSPPDTPPADPFIIEVSSQLSYTPRFEPTIVLSNEDEDDFLKPFIVVFRLDPFTTHDGVHGRPVPASARAHSHPEDIRPTTLQFQLSLGSQPLSPTPEPESNSNSEGGSPELDTSIKPGLLRYLDGDTAPSPKFTESPRAQFEMAWSPAPLFHPLPQPPRQSFAQLDNTHRSPTFQATPFDRQDHPFTRVDRTPAPEVPFQQSSTLMYPHSLAYHTGSGSGSMYAPQPALEEVQEPSNRYAYNSHTSGNDGYPITYAPAAGSYSYPQDNSRIHYSPQHSFSSSFARGDASSQETLFATPAQMANSSRQEEIYPSTGGDPNPSPMQYPGSNFDSTSGRPLGHAAPPALNIGVDNHYGSVRTYNGDHRDAPFAQHHADVRGIKLSSSPHQAQPDLIRRLPPPIPYNPYSRESYFQTSPRGYDQIASRGYDQGTEEQLTSEPRYDSRPSSVFDRRGSLTFERPVSRTSSDAFNRPPSGAFSRTGSGNLDLAGSDAPYPPIFSASKRPSSSWLDRPASRARDPFVGRTSLESSHPPGTITPMRIFDSPIPSRSHSLSPTLSTTSSMVNRRGASRASRTFTPFPPGGMNGRGSGKEHLCTVCNRNFDRPSTLKQHLNSHTGERPHLCPVQSCGRSFTVSSNLRRHVKGHKAKEPGPVPRARRNRTAARSKKPAKIRPKVLQERKNVESWCPESLSGMRNAQSLSSRPPFEMPEGATPLRAPLPAVRPHGQPGDENYEDRDSFFYAREIDQPIPYHPLVWELRPTLPGPLPSHADRQAREHIVYGYGGTPPGMGACGNHRQV</sequence>
<proteinExistence type="predicted"/>
<dbReference type="EMBL" id="CAJNJQ010001046">
    <property type="protein sequence ID" value="CAE7116164.1"/>
    <property type="molecule type" value="Genomic_DNA"/>
</dbReference>
<keyword evidence="2" id="KW-0677">Repeat</keyword>
<evidence type="ECO:0000313" key="9">
    <source>
        <dbReference type="Proteomes" id="UP000663827"/>
    </source>
</evidence>
<dbReference type="PROSITE" id="PS00028">
    <property type="entry name" value="ZINC_FINGER_C2H2_1"/>
    <property type="match status" value="2"/>
</dbReference>